<feature type="signal peptide" evidence="1">
    <location>
        <begin position="1"/>
        <end position="22"/>
    </location>
</feature>
<evidence type="ECO:0000256" key="1">
    <source>
        <dbReference type="SAM" id="SignalP"/>
    </source>
</evidence>
<organism evidence="2 3">
    <name type="scientific">Lysobacter gummosus</name>
    <dbReference type="NCBI Taxonomy" id="262324"/>
    <lineage>
        <taxon>Bacteria</taxon>
        <taxon>Pseudomonadati</taxon>
        <taxon>Pseudomonadota</taxon>
        <taxon>Gammaproteobacteria</taxon>
        <taxon>Lysobacterales</taxon>
        <taxon>Lysobacteraceae</taxon>
        <taxon>Lysobacter</taxon>
    </lineage>
</organism>
<proteinExistence type="predicted"/>
<dbReference type="Proteomes" id="UP000829194">
    <property type="component" value="Chromosome"/>
</dbReference>
<protein>
    <recommendedName>
        <fullName evidence="4">SMP-30/Gluconolaconase/LRE-like region family protein</fullName>
    </recommendedName>
</protein>
<sequence length="369" mass="38349">MRPSTMLFSVLLLYAAASAAFAANPYPESILVLDQLAGSEGRGYLFAVNQANGYRRVVSDFADPAQGVLGVDPSGMTRIPAGLLGGNDRWLITDANGGTDGRGALYEVDLTSGARTLVSDLGNPQQGPLGLYPEDVLYISPALLAPISGTLVVDPFGGTDELGAVFKIWTDGRRTLMADLGDNHGPKGFYPTALAWRPGLLGLGGHLLVADSSAGTNQHGALFAIDPINKARTVLSDFGDPNQGWTDPRSESGPTFVLTGPNGSILVLVSLGGTDARGAVVQVDPTSGYRSLVSDLGDASQGPIGDVPVAMSWSANQQWLYVVDAMAGTDAKGLLLQIDPATGFRQAISNFGISSQGRLGEYPSAVEAN</sequence>
<dbReference type="SUPFAM" id="SSF75011">
    <property type="entry name" value="3-carboxy-cis,cis-mucoante lactonizing enzyme"/>
    <property type="match status" value="1"/>
</dbReference>
<keyword evidence="3" id="KW-1185">Reference proteome</keyword>
<reference evidence="2 3" key="1">
    <citation type="submission" date="2022-03" db="EMBL/GenBank/DDBJ databases">
        <title>Complete genome sequence of Lysobacter capsici VKM B-2533 and Lysobacter gummosus 10.1.1, promising sources of lytic agents.</title>
        <authorList>
            <person name="Tarlachkov S.V."/>
            <person name="Kudryakova I.V."/>
            <person name="Afoshin A.S."/>
            <person name="Leontyevskaya E.A."/>
            <person name="Leontyevskaya N.V."/>
        </authorList>
    </citation>
    <scope>NUCLEOTIDE SEQUENCE [LARGE SCALE GENOMIC DNA]</scope>
    <source>
        <strain evidence="2 3">10.1.1</strain>
    </source>
</reference>
<name>A0ABY3XAE1_9GAMM</name>
<feature type="chain" id="PRO_5046407106" description="SMP-30/Gluconolaconase/LRE-like region family protein" evidence="1">
    <location>
        <begin position="23"/>
        <end position="369"/>
    </location>
</feature>
<dbReference type="RefSeq" id="WP_148649132.1">
    <property type="nucleotide sequence ID" value="NZ_CP011131.1"/>
</dbReference>
<gene>
    <name evidence="2" type="ORF">MOV92_24535</name>
</gene>
<evidence type="ECO:0008006" key="4">
    <source>
        <dbReference type="Google" id="ProtNLM"/>
    </source>
</evidence>
<dbReference type="EMBL" id="CP093547">
    <property type="protein sequence ID" value="UNP29582.1"/>
    <property type="molecule type" value="Genomic_DNA"/>
</dbReference>
<accession>A0ABY3XAE1</accession>
<evidence type="ECO:0000313" key="3">
    <source>
        <dbReference type="Proteomes" id="UP000829194"/>
    </source>
</evidence>
<keyword evidence="1" id="KW-0732">Signal</keyword>
<evidence type="ECO:0000313" key="2">
    <source>
        <dbReference type="EMBL" id="UNP29582.1"/>
    </source>
</evidence>